<evidence type="ECO:0000256" key="1">
    <source>
        <dbReference type="SAM" id="Phobius"/>
    </source>
</evidence>
<keyword evidence="1" id="KW-0812">Transmembrane</keyword>
<keyword evidence="3" id="KW-1185">Reference proteome</keyword>
<keyword evidence="1" id="KW-0472">Membrane</keyword>
<protein>
    <submittedName>
        <fullName evidence="2">Type II secretion system protein</fullName>
    </submittedName>
</protein>
<dbReference type="NCBIfam" id="TIGR02532">
    <property type="entry name" value="IV_pilin_GFxxxE"/>
    <property type="match status" value="1"/>
</dbReference>
<keyword evidence="1" id="KW-1133">Transmembrane helix</keyword>
<proteinExistence type="predicted"/>
<dbReference type="Pfam" id="PF07963">
    <property type="entry name" value="N_methyl"/>
    <property type="match status" value="1"/>
</dbReference>
<reference evidence="2 3" key="1">
    <citation type="submission" date="2023-05" db="EMBL/GenBank/DDBJ databases">
        <title>The complete genome of Acinetobacter sp. nov KCTC 92772.</title>
        <authorList>
            <person name="Zhou G."/>
        </authorList>
    </citation>
    <scope>NUCLEOTIDE SEQUENCE [LARGE SCALE GENOMIC DNA]</scope>
    <source>
        <strain evidence="2 3">KCTC 92772</strain>
    </source>
</reference>
<evidence type="ECO:0000313" key="3">
    <source>
        <dbReference type="Proteomes" id="UP001229836"/>
    </source>
</evidence>
<dbReference type="RefSeq" id="WP_283266493.1">
    <property type="nucleotide sequence ID" value="NZ_CP125669.1"/>
</dbReference>
<dbReference type="InterPro" id="IPR045584">
    <property type="entry name" value="Pilin-like"/>
</dbReference>
<dbReference type="SUPFAM" id="SSF54523">
    <property type="entry name" value="Pili subunits"/>
    <property type="match status" value="1"/>
</dbReference>
<dbReference type="InterPro" id="IPR012902">
    <property type="entry name" value="N_methyl_site"/>
</dbReference>
<dbReference type="Proteomes" id="UP001229836">
    <property type="component" value="Chromosome"/>
</dbReference>
<gene>
    <name evidence="2" type="ORF">QLH32_12590</name>
</gene>
<dbReference type="PROSITE" id="PS00409">
    <property type="entry name" value="PROKAR_NTER_METHYL"/>
    <property type="match status" value="1"/>
</dbReference>
<accession>A0ABY8S0Q0</accession>
<sequence>MGKNRGFTLIELIVTMIVLAIVTSIATPRIQSVREKQKTDYTTKDLEKTLLQARYDAVLHRQRITVNLGQIGQSTTQTLYWSVIEGQTLGYIKFTCASSKWEGTPVAGVDKLVFSVDGTAQLSRGFKDDDGNDKREDVTLSAIEVVISNGNITNYVEITPLGKITAKKQSRQGQECS</sequence>
<name>A0ABY8S0Q0_9GAMM</name>
<organism evidence="2 3">
    <name type="scientific">Acinetobacter corruptisaponis</name>
    <dbReference type="NCBI Taxonomy" id="3045147"/>
    <lineage>
        <taxon>Bacteria</taxon>
        <taxon>Pseudomonadati</taxon>
        <taxon>Pseudomonadota</taxon>
        <taxon>Gammaproteobacteria</taxon>
        <taxon>Moraxellales</taxon>
        <taxon>Moraxellaceae</taxon>
        <taxon>Acinetobacter</taxon>
    </lineage>
</organism>
<dbReference type="Gene3D" id="3.30.700.10">
    <property type="entry name" value="Glycoprotein, Type 4 Pilin"/>
    <property type="match status" value="1"/>
</dbReference>
<dbReference type="EMBL" id="CP125669">
    <property type="protein sequence ID" value="WHP04876.1"/>
    <property type="molecule type" value="Genomic_DNA"/>
</dbReference>
<evidence type="ECO:0000313" key="2">
    <source>
        <dbReference type="EMBL" id="WHP04876.1"/>
    </source>
</evidence>
<feature type="transmembrane region" description="Helical" evidence="1">
    <location>
        <begin position="6"/>
        <end position="26"/>
    </location>
</feature>